<protein>
    <submittedName>
        <fullName evidence="1">Uncharacterized protein</fullName>
    </submittedName>
</protein>
<proteinExistence type="predicted"/>
<evidence type="ECO:0000313" key="2">
    <source>
        <dbReference type="Proteomes" id="UP000807025"/>
    </source>
</evidence>
<evidence type="ECO:0000313" key="1">
    <source>
        <dbReference type="EMBL" id="KAF9490659.1"/>
    </source>
</evidence>
<dbReference type="Proteomes" id="UP000807025">
    <property type="component" value="Unassembled WGS sequence"/>
</dbReference>
<accession>A0A9P6DBF7</accession>
<name>A0A9P6DBF7_PLEER</name>
<comment type="caution">
    <text evidence="1">The sequence shown here is derived from an EMBL/GenBank/DDBJ whole genome shotgun (WGS) entry which is preliminary data.</text>
</comment>
<dbReference type="EMBL" id="MU154636">
    <property type="protein sequence ID" value="KAF9490659.1"/>
    <property type="molecule type" value="Genomic_DNA"/>
</dbReference>
<dbReference type="AlphaFoldDB" id="A0A9P6DBF7"/>
<reference evidence="1" key="1">
    <citation type="submission" date="2020-11" db="EMBL/GenBank/DDBJ databases">
        <authorList>
            <consortium name="DOE Joint Genome Institute"/>
            <person name="Ahrendt S."/>
            <person name="Riley R."/>
            <person name="Andreopoulos W."/>
            <person name="Labutti K."/>
            <person name="Pangilinan J."/>
            <person name="Ruiz-Duenas F.J."/>
            <person name="Barrasa J.M."/>
            <person name="Sanchez-Garcia M."/>
            <person name="Camarero S."/>
            <person name="Miyauchi S."/>
            <person name="Serrano A."/>
            <person name="Linde D."/>
            <person name="Babiker R."/>
            <person name="Drula E."/>
            <person name="Ayuso-Fernandez I."/>
            <person name="Pacheco R."/>
            <person name="Padilla G."/>
            <person name="Ferreira P."/>
            <person name="Barriuso J."/>
            <person name="Kellner H."/>
            <person name="Castanera R."/>
            <person name="Alfaro M."/>
            <person name="Ramirez L."/>
            <person name="Pisabarro A.G."/>
            <person name="Kuo A."/>
            <person name="Tritt A."/>
            <person name="Lipzen A."/>
            <person name="He G."/>
            <person name="Yan M."/>
            <person name="Ng V."/>
            <person name="Cullen D."/>
            <person name="Martin F."/>
            <person name="Rosso M.-N."/>
            <person name="Henrissat B."/>
            <person name="Hibbett D."/>
            <person name="Martinez A.T."/>
            <person name="Grigoriev I.V."/>
        </authorList>
    </citation>
    <scope>NUCLEOTIDE SEQUENCE</scope>
    <source>
        <strain evidence="1">ATCC 90797</strain>
    </source>
</reference>
<sequence length="102" mass="11103">MRRRLDADSVSMRWCAPGRHQVSLQECTDDNGITNASCLGCLACMLVNFVNVISPCDQEGEVDDPSIVLLQGPGDIKKHMAGTWFINGASLIYVDFSSIIPS</sequence>
<organism evidence="1 2">
    <name type="scientific">Pleurotus eryngii</name>
    <name type="common">Boletus of the steppes</name>
    <dbReference type="NCBI Taxonomy" id="5323"/>
    <lineage>
        <taxon>Eukaryota</taxon>
        <taxon>Fungi</taxon>
        <taxon>Dikarya</taxon>
        <taxon>Basidiomycota</taxon>
        <taxon>Agaricomycotina</taxon>
        <taxon>Agaricomycetes</taxon>
        <taxon>Agaricomycetidae</taxon>
        <taxon>Agaricales</taxon>
        <taxon>Pleurotineae</taxon>
        <taxon>Pleurotaceae</taxon>
        <taxon>Pleurotus</taxon>
    </lineage>
</organism>
<gene>
    <name evidence="1" type="ORF">BDN71DRAFT_1511069</name>
</gene>
<keyword evidence="2" id="KW-1185">Reference proteome</keyword>